<accession>A0ABP3AKR4</accession>
<organism evidence="1 2">
    <name type="scientific">Mycobacterium ulcerans str. Harvey</name>
    <dbReference type="NCBI Taxonomy" id="1299332"/>
    <lineage>
        <taxon>Bacteria</taxon>
        <taxon>Bacillati</taxon>
        <taxon>Actinomycetota</taxon>
        <taxon>Actinomycetes</taxon>
        <taxon>Mycobacteriales</taxon>
        <taxon>Mycobacteriaceae</taxon>
        <taxon>Mycobacterium</taxon>
        <taxon>Mycobacterium ulcerans group</taxon>
    </lineage>
</organism>
<proteinExistence type="predicted"/>
<keyword evidence="2" id="KW-1185">Reference proteome</keyword>
<name>A0ABP3AKR4_MYCUL</name>
<comment type="caution">
    <text evidence="1">The sequence shown here is derived from an EMBL/GenBank/DDBJ whole genome shotgun (WGS) entry which is preliminary data.</text>
</comment>
<evidence type="ECO:0000313" key="1">
    <source>
        <dbReference type="EMBL" id="EUA91772.1"/>
    </source>
</evidence>
<evidence type="ECO:0000313" key="2">
    <source>
        <dbReference type="Proteomes" id="UP000020681"/>
    </source>
</evidence>
<protein>
    <submittedName>
        <fullName evidence="1">PE-PGRS family domain protein</fullName>
    </submittedName>
</protein>
<sequence>MLAGSFNDAVGGLGSRVAGVLSGAVGGELPDLSGLVQAGRC</sequence>
<reference evidence="1 2" key="1">
    <citation type="submission" date="2014-01" db="EMBL/GenBank/DDBJ databases">
        <authorList>
            <person name="Dobos K."/>
            <person name="Lenaerts A."/>
            <person name="Ordway D."/>
            <person name="DeGroote M.A."/>
            <person name="Parker T."/>
            <person name="Sizemore C."/>
            <person name="Tallon L.J."/>
            <person name="Sadzewicz L.K."/>
            <person name="Sengamalay N."/>
            <person name="Fraser C.M."/>
            <person name="Hine E."/>
            <person name="Shefchek K.A."/>
            <person name="Das S.P."/>
            <person name="Tettelin H."/>
        </authorList>
    </citation>
    <scope>NUCLEOTIDE SEQUENCE [LARGE SCALE GENOMIC DNA]</scope>
    <source>
        <strain evidence="1 2">Harvey</strain>
    </source>
</reference>
<dbReference type="EMBL" id="JAOL01000085">
    <property type="protein sequence ID" value="EUA91772.1"/>
    <property type="molecule type" value="Genomic_DNA"/>
</dbReference>
<gene>
    <name evidence="1" type="ORF">I551_1688</name>
</gene>
<dbReference type="Proteomes" id="UP000020681">
    <property type="component" value="Unassembled WGS sequence"/>
</dbReference>